<gene>
    <name evidence="2" type="primary">20203184</name>
    <name evidence="1" type="ORF">HELRODRAFT_170347</name>
</gene>
<dbReference type="RefSeq" id="XP_009014405.1">
    <property type="nucleotide sequence ID" value="XM_009016157.1"/>
</dbReference>
<keyword evidence="3" id="KW-1185">Reference proteome</keyword>
<protein>
    <submittedName>
        <fullName evidence="1 2">Uncharacterized protein</fullName>
    </submittedName>
</protein>
<dbReference type="GeneID" id="20203184"/>
<accession>T1F2Y5</accession>
<proteinExistence type="predicted"/>
<reference evidence="1 3" key="2">
    <citation type="journal article" date="2013" name="Nature">
        <title>Insights into bilaterian evolution from three spiralian genomes.</title>
        <authorList>
            <person name="Simakov O."/>
            <person name="Marletaz F."/>
            <person name="Cho S.J."/>
            <person name="Edsinger-Gonzales E."/>
            <person name="Havlak P."/>
            <person name="Hellsten U."/>
            <person name="Kuo D.H."/>
            <person name="Larsson T."/>
            <person name="Lv J."/>
            <person name="Arendt D."/>
            <person name="Savage R."/>
            <person name="Osoegawa K."/>
            <person name="de Jong P."/>
            <person name="Grimwood J."/>
            <person name="Chapman J.A."/>
            <person name="Shapiro H."/>
            <person name="Aerts A."/>
            <person name="Otillar R.P."/>
            <person name="Terry A.Y."/>
            <person name="Boore J.L."/>
            <person name="Grigoriev I.V."/>
            <person name="Lindberg D.R."/>
            <person name="Seaver E.C."/>
            <person name="Weisblat D.A."/>
            <person name="Putnam N.H."/>
            <person name="Rokhsar D.S."/>
        </authorList>
    </citation>
    <scope>NUCLEOTIDE SEQUENCE</scope>
</reference>
<dbReference type="EMBL" id="AMQM01003524">
    <property type="status" value="NOT_ANNOTATED_CDS"/>
    <property type="molecule type" value="Genomic_DNA"/>
</dbReference>
<dbReference type="InParanoid" id="T1F2Y5"/>
<organism evidence="2 3">
    <name type="scientific">Helobdella robusta</name>
    <name type="common">Californian leech</name>
    <dbReference type="NCBI Taxonomy" id="6412"/>
    <lineage>
        <taxon>Eukaryota</taxon>
        <taxon>Metazoa</taxon>
        <taxon>Spiralia</taxon>
        <taxon>Lophotrochozoa</taxon>
        <taxon>Annelida</taxon>
        <taxon>Clitellata</taxon>
        <taxon>Hirudinea</taxon>
        <taxon>Rhynchobdellida</taxon>
        <taxon>Glossiphoniidae</taxon>
        <taxon>Helobdella</taxon>
    </lineage>
</organism>
<dbReference type="AlphaFoldDB" id="T1F2Y5"/>
<evidence type="ECO:0000313" key="1">
    <source>
        <dbReference type="EMBL" id="ESO07794.1"/>
    </source>
</evidence>
<dbReference type="CTD" id="20203184"/>
<name>T1F2Y5_HELRO</name>
<evidence type="ECO:0000313" key="3">
    <source>
        <dbReference type="Proteomes" id="UP000015101"/>
    </source>
</evidence>
<sequence length="114" mass="13012">MATAARGASTTGIRKRNALGFACISKPQNFHVNNNHCLPTSNSRKLTLRDQDEKEWNVSALVAEDKIRLLRLPPDIITLFLLTNVIVSRYQKWSHIDGITSGLLNRRYHKWSLK</sequence>
<dbReference type="EnsemblMetazoa" id="HelroT170347">
    <property type="protein sequence ID" value="HelroP170347"/>
    <property type="gene ID" value="HelroG170347"/>
</dbReference>
<dbReference type="Proteomes" id="UP000015101">
    <property type="component" value="Unassembled WGS sequence"/>
</dbReference>
<evidence type="ECO:0000313" key="2">
    <source>
        <dbReference type="EnsemblMetazoa" id="HelroP170347"/>
    </source>
</evidence>
<dbReference type="EMBL" id="KB096183">
    <property type="protein sequence ID" value="ESO07794.1"/>
    <property type="molecule type" value="Genomic_DNA"/>
</dbReference>
<dbReference type="HOGENOM" id="CLU_2123718_0_0_1"/>
<reference evidence="2" key="3">
    <citation type="submission" date="2015-06" db="UniProtKB">
        <authorList>
            <consortium name="EnsemblMetazoa"/>
        </authorList>
    </citation>
    <scope>IDENTIFICATION</scope>
</reference>
<reference evidence="3" key="1">
    <citation type="submission" date="2012-12" db="EMBL/GenBank/DDBJ databases">
        <authorList>
            <person name="Hellsten U."/>
            <person name="Grimwood J."/>
            <person name="Chapman J.A."/>
            <person name="Shapiro H."/>
            <person name="Aerts A."/>
            <person name="Otillar R.P."/>
            <person name="Terry A.Y."/>
            <person name="Boore J.L."/>
            <person name="Simakov O."/>
            <person name="Marletaz F."/>
            <person name="Cho S.-J."/>
            <person name="Edsinger-Gonzales E."/>
            <person name="Havlak P."/>
            <person name="Kuo D.-H."/>
            <person name="Larsson T."/>
            <person name="Lv J."/>
            <person name="Arendt D."/>
            <person name="Savage R."/>
            <person name="Osoegawa K."/>
            <person name="de Jong P."/>
            <person name="Lindberg D.R."/>
            <person name="Seaver E.C."/>
            <person name="Weisblat D.A."/>
            <person name="Putnam N.H."/>
            <person name="Grigoriev I.V."/>
            <person name="Rokhsar D.S."/>
        </authorList>
    </citation>
    <scope>NUCLEOTIDE SEQUENCE</scope>
</reference>
<dbReference type="KEGG" id="hro:HELRODRAFT_170347"/>